<comment type="similarity">
    <text evidence="2">Belongs to the EamA transporter family.</text>
</comment>
<dbReference type="PANTHER" id="PTHR32322">
    <property type="entry name" value="INNER MEMBRANE TRANSPORTER"/>
    <property type="match status" value="1"/>
</dbReference>
<feature type="transmembrane region" description="Helical" evidence="6">
    <location>
        <begin position="176"/>
        <end position="199"/>
    </location>
</feature>
<feature type="transmembrane region" description="Helical" evidence="6">
    <location>
        <begin position="267"/>
        <end position="286"/>
    </location>
</feature>
<dbReference type="Proteomes" id="UP000244168">
    <property type="component" value="Unassembled WGS sequence"/>
</dbReference>
<dbReference type="GO" id="GO:0016020">
    <property type="term" value="C:membrane"/>
    <property type="evidence" value="ECO:0007669"/>
    <property type="project" value="UniProtKB-SubCell"/>
</dbReference>
<gene>
    <name evidence="7" type="ORF">C8P68_104429</name>
</gene>
<comment type="caution">
    <text evidence="7">The sequence shown here is derived from an EMBL/GenBank/DDBJ whole genome shotgun (WGS) entry which is preliminary data.</text>
</comment>
<dbReference type="AlphaFoldDB" id="A0A2T5JA44"/>
<feature type="transmembrane region" description="Helical" evidence="6">
    <location>
        <begin position="144"/>
        <end position="164"/>
    </location>
</feature>
<feature type="transmembrane region" description="Helical" evidence="6">
    <location>
        <begin position="59"/>
        <end position="78"/>
    </location>
</feature>
<proteinExistence type="inferred from homology"/>
<feature type="transmembrane region" description="Helical" evidence="6">
    <location>
        <begin position="28"/>
        <end position="47"/>
    </location>
</feature>
<dbReference type="InterPro" id="IPR037185">
    <property type="entry name" value="EmrE-like"/>
</dbReference>
<keyword evidence="4 6" id="KW-1133">Transmembrane helix</keyword>
<keyword evidence="8" id="KW-1185">Reference proteome</keyword>
<feature type="transmembrane region" description="Helical" evidence="6">
    <location>
        <begin position="114"/>
        <end position="132"/>
    </location>
</feature>
<comment type="subcellular location">
    <subcellularLocation>
        <location evidence="1">Membrane</location>
        <topology evidence="1">Multi-pass membrane protein</topology>
    </subcellularLocation>
</comment>
<sequence>MIYILLSACFSVAVSVLLKLAKRYSIDVFQAITWNYSIAIVLTWLFFRPQVRHLEQLPLDIYTPLAVLLPALFFIIALSVRTAGIVRTDVAQRLELFIPVLASFVIFHESLSAYKAIGLATGFAAILCAIPWQKQRGFRAAGAGSAWIYLLIVFVGMGVIDILLKKVAAYQGVSFTSSLIVIYTMAFALSLIVMMVMIFAGKLQFTLRHIFFGWILGIANFANIYFYLKAHQAIATNPSTVFSTMNITVIALGAIVGLVIFKEKLSTLNKVGLGLAVLAIIINFMLAK</sequence>
<dbReference type="PANTHER" id="PTHR32322:SF2">
    <property type="entry name" value="EAMA DOMAIN-CONTAINING PROTEIN"/>
    <property type="match status" value="1"/>
</dbReference>
<dbReference type="OrthoDB" id="1524053at2"/>
<evidence type="ECO:0000256" key="6">
    <source>
        <dbReference type="SAM" id="Phobius"/>
    </source>
</evidence>
<dbReference type="SUPFAM" id="SSF103481">
    <property type="entry name" value="Multidrug resistance efflux transporter EmrE"/>
    <property type="match status" value="1"/>
</dbReference>
<reference evidence="7 8" key="1">
    <citation type="submission" date="2018-04" db="EMBL/GenBank/DDBJ databases">
        <title>Genomic Encyclopedia of Archaeal and Bacterial Type Strains, Phase II (KMG-II): from individual species to whole genera.</title>
        <authorList>
            <person name="Goeker M."/>
        </authorList>
    </citation>
    <scope>NUCLEOTIDE SEQUENCE [LARGE SCALE GENOMIC DNA]</scope>
    <source>
        <strain evidence="7 8">DSM 26809</strain>
    </source>
</reference>
<feature type="transmembrane region" description="Helical" evidence="6">
    <location>
        <begin position="211"/>
        <end position="228"/>
    </location>
</feature>
<evidence type="ECO:0000256" key="2">
    <source>
        <dbReference type="ARBA" id="ARBA00007362"/>
    </source>
</evidence>
<keyword evidence="5 6" id="KW-0472">Membrane</keyword>
<organism evidence="7 8">
    <name type="scientific">Mucilaginibacter yixingensis</name>
    <dbReference type="NCBI Taxonomy" id="1295612"/>
    <lineage>
        <taxon>Bacteria</taxon>
        <taxon>Pseudomonadati</taxon>
        <taxon>Bacteroidota</taxon>
        <taxon>Sphingobacteriia</taxon>
        <taxon>Sphingobacteriales</taxon>
        <taxon>Sphingobacteriaceae</taxon>
        <taxon>Mucilaginibacter</taxon>
    </lineage>
</organism>
<evidence type="ECO:0000256" key="5">
    <source>
        <dbReference type="ARBA" id="ARBA00023136"/>
    </source>
</evidence>
<keyword evidence="3 6" id="KW-0812">Transmembrane</keyword>
<protein>
    <recommendedName>
        <fullName evidence="9">EamA-like transporter family protein</fullName>
    </recommendedName>
</protein>
<evidence type="ECO:0000256" key="1">
    <source>
        <dbReference type="ARBA" id="ARBA00004141"/>
    </source>
</evidence>
<name>A0A2T5JA44_9SPHI</name>
<evidence type="ECO:0000256" key="3">
    <source>
        <dbReference type="ARBA" id="ARBA00022692"/>
    </source>
</evidence>
<dbReference type="EMBL" id="QAOQ01000004">
    <property type="protein sequence ID" value="PTQ96935.1"/>
    <property type="molecule type" value="Genomic_DNA"/>
</dbReference>
<evidence type="ECO:0000313" key="7">
    <source>
        <dbReference type="EMBL" id="PTQ96935.1"/>
    </source>
</evidence>
<dbReference type="InterPro" id="IPR050638">
    <property type="entry name" value="AA-Vitamin_Transporters"/>
</dbReference>
<evidence type="ECO:0008006" key="9">
    <source>
        <dbReference type="Google" id="ProtNLM"/>
    </source>
</evidence>
<evidence type="ECO:0000256" key="4">
    <source>
        <dbReference type="ARBA" id="ARBA00022989"/>
    </source>
</evidence>
<accession>A0A2T5JA44</accession>
<evidence type="ECO:0000313" key="8">
    <source>
        <dbReference type="Proteomes" id="UP000244168"/>
    </source>
</evidence>
<feature type="transmembrane region" description="Helical" evidence="6">
    <location>
        <begin position="240"/>
        <end position="261"/>
    </location>
</feature>
<dbReference type="RefSeq" id="WP_107828873.1">
    <property type="nucleotide sequence ID" value="NZ_CP160205.1"/>
</dbReference>